<evidence type="ECO:0000256" key="4">
    <source>
        <dbReference type="ARBA" id="ARBA00023033"/>
    </source>
</evidence>
<dbReference type="InterPro" id="IPR019921">
    <property type="entry name" value="Lucif-like_OxRdtase_Rv2161c"/>
</dbReference>
<proteinExistence type="predicted"/>
<sequence length="291" mass="31298">MTRFARAAEESGYGALGFTDHPAPSGKWVRSGGEGSVDPFSALGFCAAVTSRIRLLTWVLVLPYRNPMLTAHQTASLDALSGGRLIVGVGTGYLRGEFRALGVDFTTRHEAFDEAVEVVRAAWSDGDVTYQGKGFEAKANRVQPSPAQGPGPPLWIHGNSRFGLERAARYADGWMGVLATGRLAETMRTAPIDGIDELARRIEKLRELTQKEGRPADGVEVSISGRWGMLDIRRGWDTARIQDDVAALEARGVDRVVMVICGDDPGAAEDTVRRFGEEFALPPGQAGAGKS</sequence>
<dbReference type="STRING" id="1993.SAMN04489713_112213"/>
<dbReference type="GO" id="GO:0046306">
    <property type="term" value="P:alkanesulfonate catabolic process"/>
    <property type="evidence" value="ECO:0007669"/>
    <property type="project" value="TreeGrafter"/>
</dbReference>
<name>A0A1I5NLX1_9ACTN</name>
<evidence type="ECO:0000256" key="3">
    <source>
        <dbReference type="ARBA" id="ARBA00023002"/>
    </source>
</evidence>
<dbReference type="NCBIfam" id="TIGR03619">
    <property type="entry name" value="F420_Rv2161c"/>
    <property type="match status" value="1"/>
</dbReference>
<dbReference type="AlphaFoldDB" id="A0A1I5NLX1"/>
<dbReference type="PANTHER" id="PTHR42847">
    <property type="entry name" value="ALKANESULFONATE MONOOXYGENASE"/>
    <property type="match status" value="1"/>
</dbReference>
<protein>
    <submittedName>
        <fullName evidence="6">Probable F420-dependent oxidoreductase, Rv2161c family</fullName>
    </submittedName>
</protein>
<organism evidence="6 7">
    <name type="scientific">Actinomadura madurae</name>
    <dbReference type="NCBI Taxonomy" id="1993"/>
    <lineage>
        <taxon>Bacteria</taxon>
        <taxon>Bacillati</taxon>
        <taxon>Actinomycetota</taxon>
        <taxon>Actinomycetes</taxon>
        <taxon>Streptosporangiales</taxon>
        <taxon>Thermomonosporaceae</taxon>
        <taxon>Actinomadura</taxon>
    </lineage>
</organism>
<evidence type="ECO:0000259" key="5">
    <source>
        <dbReference type="Pfam" id="PF00296"/>
    </source>
</evidence>
<gene>
    <name evidence="6" type="ORF">SAMN04489713_112213</name>
</gene>
<evidence type="ECO:0000256" key="1">
    <source>
        <dbReference type="ARBA" id="ARBA00022630"/>
    </source>
</evidence>
<dbReference type="Pfam" id="PF00296">
    <property type="entry name" value="Bac_luciferase"/>
    <property type="match status" value="1"/>
</dbReference>
<dbReference type="SUPFAM" id="SSF51679">
    <property type="entry name" value="Bacterial luciferase-like"/>
    <property type="match status" value="1"/>
</dbReference>
<dbReference type="Gene3D" id="3.20.20.30">
    <property type="entry name" value="Luciferase-like domain"/>
    <property type="match status" value="1"/>
</dbReference>
<keyword evidence="2" id="KW-0288">FMN</keyword>
<keyword evidence="7" id="KW-1185">Reference proteome</keyword>
<keyword evidence="4" id="KW-0503">Monooxygenase</keyword>
<reference evidence="6 7" key="1">
    <citation type="submission" date="2016-10" db="EMBL/GenBank/DDBJ databases">
        <authorList>
            <person name="de Groot N.N."/>
        </authorList>
    </citation>
    <scope>NUCLEOTIDE SEQUENCE [LARGE SCALE GENOMIC DNA]</scope>
    <source>
        <strain evidence="6 7">DSM 43067</strain>
    </source>
</reference>
<keyword evidence="3" id="KW-0560">Oxidoreductase</keyword>
<keyword evidence="1" id="KW-0285">Flavoprotein</keyword>
<dbReference type="InterPro" id="IPR036661">
    <property type="entry name" value="Luciferase-like_sf"/>
</dbReference>
<dbReference type="PANTHER" id="PTHR42847:SF4">
    <property type="entry name" value="ALKANESULFONATE MONOOXYGENASE-RELATED"/>
    <property type="match status" value="1"/>
</dbReference>
<evidence type="ECO:0000313" key="7">
    <source>
        <dbReference type="Proteomes" id="UP000183413"/>
    </source>
</evidence>
<evidence type="ECO:0000313" key="6">
    <source>
        <dbReference type="EMBL" id="SFP22717.1"/>
    </source>
</evidence>
<accession>A0A1I5NLX1</accession>
<feature type="domain" description="Luciferase-like" evidence="5">
    <location>
        <begin position="2"/>
        <end position="225"/>
    </location>
</feature>
<dbReference type="InterPro" id="IPR050172">
    <property type="entry name" value="SsuD_RutA_monooxygenase"/>
</dbReference>
<dbReference type="InParanoid" id="A0A1I5NLX1"/>
<dbReference type="eggNOG" id="COG2141">
    <property type="taxonomic scope" value="Bacteria"/>
</dbReference>
<evidence type="ECO:0000256" key="2">
    <source>
        <dbReference type="ARBA" id="ARBA00022643"/>
    </source>
</evidence>
<dbReference type="GO" id="GO:0008726">
    <property type="term" value="F:alkanesulfonate monooxygenase activity"/>
    <property type="evidence" value="ECO:0007669"/>
    <property type="project" value="TreeGrafter"/>
</dbReference>
<dbReference type="Proteomes" id="UP000183413">
    <property type="component" value="Unassembled WGS sequence"/>
</dbReference>
<dbReference type="EMBL" id="FOVH01000012">
    <property type="protein sequence ID" value="SFP22717.1"/>
    <property type="molecule type" value="Genomic_DNA"/>
</dbReference>
<dbReference type="InterPro" id="IPR011251">
    <property type="entry name" value="Luciferase-like_dom"/>
</dbReference>